<dbReference type="InterPro" id="IPR019494">
    <property type="entry name" value="FIST_C"/>
</dbReference>
<dbReference type="Proteomes" id="UP000010474">
    <property type="component" value="Chromosome"/>
</dbReference>
<dbReference type="HOGENOM" id="CLU_055814_0_0_3"/>
<dbReference type="InterPro" id="IPR016741">
    <property type="entry name" value="UCP018953"/>
</dbReference>
<evidence type="ECO:0000256" key="5">
    <source>
        <dbReference type="ARBA" id="ARBA00023136"/>
    </source>
</evidence>
<dbReference type="SMART" id="SM00897">
    <property type="entry name" value="FIST"/>
    <property type="match status" value="1"/>
</dbReference>
<organism evidence="8 9">
    <name type="scientific">Anabaena cylindrica (strain ATCC 27899 / PCC 7122)</name>
    <dbReference type="NCBI Taxonomy" id="272123"/>
    <lineage>
        <taxon>Bacteria</taxon>
        <taxon>Bacillati</taxon>
        <taxon>Cyanobacteriota</taxon>
        <taxon>Cyanophyceae</taxon>
        <taxon>Nostocales</taxon>
        <taxon>Nostocaceae</taxon>
        <taxon>Anabaena</taxon>
    </lineage>
</organism>
<accession>K9ZJU7</accession>
<evidence type="ECO:0000256" key="4">
    <source>
        <dbReference type="ARBA" id="ARBA00022989"/>
    </source>
</evidence>
<evidence type="ECO:0000256" key="1">
    <source>
        <dbReference type="ARBA" id="ARBA00004651"/>
    </source>
</evidence>
<dbReference type="AlphaFoldDB" id="K9ZJU7"/>
<keyword evidence="3" id="KW-0812">Transmembrane</keyword>
<proteinExistence type="predicted"/>
<name>K9ZJU7_ANACC</name>
<dbReference type="PANTHER" id="PTHR14939">
    <property type="entry name" value="F-BOX ONLY PROTEIN 22"/>
    <property type="match status" value="1"/>
</dbReference>
<evidence type="ECO:0000313" key="8">
    <source>
        <dbReference type="EMBL" id="AFZ59481.1"/>
    </source>
</evidence>
<dbReference type="InterPro" id="IPR013702">
    <property type="entry name" value="FIST_domain_N"/>
</dbReference>
<dbReference type="PIRSF" id="PIRSF018953">
    <property type="entry name" value="UCP018953"/>
    <property type="match status" value="1"/>
</dbReference>
<comment type="subcellular location">
    <subcellularLocation>
        <location evidence="1">Cell membrane</location>
        <topology evidence="1">Multi-pass membrane protein</topology>
    </subcellularLocation>
</comment>
<dbReference type="PATRIC" id="fig|272123.3.peg.4462"/>
<evidence type="ECO:0000259" key="6">
    <source>
        <dbReference type="SMART" id="SM00897"/>
    </source>
</evidence>
<dbReference type="OrthoDB" id="9770435at2"/>
<dbReference type="GO" id="GO:0005886">
    <property type="term" value="C:plasma membrane"/>
    <property type="evidence" value="ECO:0007669"/>
    <property type="project" value="UniProtKB-SubCell"/>
</dbReference>
<protein>
    <recommendedName>
        <fullName evidence="10">FIST C domain-containing protein</fullName>
    </recommendedName>
</protein>
<keyword evidence="2" id="KW-1003">Cell membrane</keyword>
<gene>
    <name evidence="8" type="ordered locus">Anacy_4113</name>
</gene>
<evidence type="ECO:0008006" key="10">
    <source>
        <dbReference type="Google" id="ProtNLM"/>
    </source>
</evidence>
<dbReference type="Pfam" id="PF08495">
    <property type="entry name" value="FIST"/>
    <property type="match status" value="1"/>
</dbReference>
<evidence type="ECO:0000256" key="3">
    <source>
        <dbReference type="ARBA" id="ARBA00022692"/>
    </source>
</evidence>
<evidence type="ECO:0000259" key="7">
    <source>
        <dbReference type="SMART" id="SM01204"/>
    </source>
</evidence>
<keyword evidence="4" id="KW-1133">Transmembrane helix</keyword>
<sequence>MADQMQWANALSTHHSLEAAVADVVQQAVSSLTAPANLGLVFISSAFTSEYSRLLPLLAEKLSVPVLIGCSAAGVIGTTSKSQTQEIEAEPALSLTLAHLPGVNLQAFHVLADQLPDLDSSPDAWINLLGVPPSPIPQFILLSSAFSSGTNDLLQGLDFAYPGSVVVGGQASGGFVSDRIALFCNNRLYRQGTVGLALSGDIVLETIVAQGCRPIGEPLQVTKAERNIILELDEKVPLVVLRDLISNLSEEEKMLAQHSLFVGLAMNEFKLSLKQGDFLIRNLLGVDPSAGAIAIGDRVRPGQRLQFHLRDAQASAEDLEFLLQEYQDQSSNESSPFAALMFSCVGRGAGLYGKSNFDSELFQRYLHNIPLGGCFCGGEIGPVSGRTLLHGYTSVFAICRGKKVIGDR</sequence>
<reference evidence="9" key="1">
    <citation type="journal article" date="2013" name="Proc. Natl. Acad. Sci. U.S.A.">
        <title>Improving the coverage of the cyanobacterial phylum using diversity-driven genome sequencing.</title>
        <authorList>
            <person name="Shih P.M."/>
            <person name="Wu D."/>
            <person name="Latifi A."/>
            <person name="Axen S.D."/>
            <person name="Fewer D.P."/>
            <person name="Talla E."/>
            <person name="Calteau A."/>
            <person name="Cai F."/>
            <person name="Tandeau de Marsac N."/>
            <person name="Rippka R."/>
            <person name="Herdman M."/>
            <person name="Sivonen K."/>
            <person name="Coursin T."/>
            <person name="Laurent T."/>
            <person name="Goodwin L."/>
            <person name="Nolan M."/>
            <person name="Davenport K.W."/>
            <person name="Han C.S."/>
            <person name="Rubin E.M."/>
            <person name="Eisen J.A."/>
            <person name="Woyke T."/>
            <person name="Gugger M."/>
            <person name="Kerfeld C.A."/>
        </authorList>
    </citation>
    <scope>NUCLEOTIDE SEQUENCE [LARGE SCALE GENOMIC DNA]</scope>
    <source>
        <strain evidence="9">ATCC 27899 / PCC 7122</strain>
    </source>
</reference>
<dbReference type="PANTHER" id="PTHR14939:SF5">
    <property type="entry name" value="F-BOX ONLY PROTEIN 22"/>
    <property type="match status" value="1"/>
</dbReference>
<dbReference type="RefSeq" id="WP_015216099.1">
    <property type="nucleotide sequence ID" value="NC_019771.1"/>
</dbReference>
<dbReference type="EMBL" id="CP003659">
    <property type="protein sequence ID" value="AFZ59481.1"/>
    <property type="molecule type" value="Genomic_DNA"/>
</dbReference>
<dbReference type="eggNOG" id="COG4398">
    <property type="taxonomic scope" value="Bacteria"/>
</dbReference>
<feature type="domain" description="FIST" evidence="6">
    <location>
        <begin position="35"/>
        <end position="236"/>
    </location>
</feature>
<dbReference type="SMART" id="SM01204">
    <property type="entry name" value="FIST_C"/>
    <property type="match status" value="1"/>
</dbReference>
<evidence type="ECO:0000313" key="9">
    <source>
        <dbReference type="Proteomes" id="UP000010474"/>
    </source>
</evidence>
<feature type="domain" description="FIST C-domain" evidence="7">
    <location>
        <begin position="237"/>
        <end position="383"/>
    </location>
</feature>
<keyword evidence="9" id="KW-1185">Reference proteome</keyword>
<keyword evidence="5" id="KW-0472">Membrane</keyword>
<dbReference type="KEGG" id="acy:Anacy_4113"/>
<evidence type="ECO:0000256" key="2">
    <source>
        <dbReference type="ARBA" id="ARBA00022475"/>
    </source>
</evidence>
<dbReference type="Pfam" id="PF10442">
    <property type="entry name" value="FIST_C"/>
    <property type="match status" value="1"/>
</dbReference>